<feature type="domain" description="TACO1/YebC-like second and third" evidence="3">
    <location>
        <begin position="111"/>
        <end position="274"/>
    </location>
</feature>
<sequence>MFAVRRIASQLISTGGAPQQRLAIHLSAVCPKGHSKWQNIQATKGKNDLQKSKATNNLLKKMKIAVKTGGSFDIKLNKDLAAVQLEFKQSGLSLDTFNNGLKRLKEKPEKTIHFEIIGPSGALLIVETETDSRNRMANMMQRYMNKVGGFRMAPDNIMNRFEEKGVVRTEITLKEKELELEQMEEIGIELDCEEVTKTEASEEEPAKFELVCEPGNLNNVEKKLAGLGFVVESAEIELRALHPIPIGEADAEKIEKFYEILQEDESVTNIFDNVDSS</sequence>
<name>A0A4U5M601_STECR</name>
<dbReference type="PANTHER" id="PTHR12532:SF0">
    <property type="entry name" value="TRANSLATIONAL ACTIVATOR OF CYTOCHROME C OXIDASE 1"/>
    <property type="match status" value="1"/>
</dbReference>
<dbReference type="Pfam" id="PF20772">
    <property type="entry name" value="TACO1_YebC_N"/>
    <property type="match status" value="1"/>
</dbReference>
<dbReference type="EMBL" id="AZBU02000009">
    <property type="protein sequence ID" value="TKR64284.1"/>
    <property type="molecule type" value="Genomic_DNA"/>
</dbReference>
<evidence type="ECO:0000313" key="6">
    <source>
        <dbReference type="EMBL" id="TKR64287.1"/>
    </source>
</evidence>
<protein>
    <submittedName>
        <fullName evidence="6">Uncharacterized protein</fullName>
    </submittedName>
</protein>
<evidence type="ECO:0000256" key="2">
    <source>
        <dbReference type="SAM" id="Coils"/>
    </source>
</evidence>
<accession>A0A4U5M601</accession>
<dbReference type="InterPro" id="IPR017856">
    <property type="entry name" value="Integrase-like_N"/>
</dbReference>
<feature type="domain" description="TACO1/YebC-like N-terminal" evidence="4">
    <location>
        <begin position="35"/>
        <end position="106"/>
    </location>
</feature>
<dbReference type="Proteomes" id="UP000298663">
    <property type="component" value="Unassembled WGS sequence"/>
</dbReference>
<evidence type="ECO:0000256" key="1">
    <source>
        <dbReference type="ARBA" id="ARBA00008724"/>
    </source>
</evidence>
<dbReference type="OrthoDB" id="2017544at2759"/>
<keyword evidence="2" id="KW-0175">Coiled coil</keyword>
<proteinExistence type="inferred from homology"/>
<keyword evidence="7" id="KW-1185">Reference proteome</keyword>
<reference evidence="6" key="1">
    <citation type="submission" date="2013-11" db="EMBL/GenBank/DDBJ databases">
        <authorList>
            <person name="Sternberg P."/>
            <person name="Dillman A."/>
            <person name="Macchietto M."/>
        </authorList>
    </citation>
    <scope>NUCLEOTIDE SEQUENCE</scope>
    <source>
        <strain evidence="6">ALL</strain>
    </source>
</reference>
<dbReference type="AlphaFoldDB" id="A0A4U5M601"/>
<dbReference type="Pfam" id="PF01709">
    <property type="entry name" value="Transcrip_reg"/>
    <property type="match status" value="1"/>
</dbReference>
<dbReference type="STRING" id="34508.A0A4U5M601"/>
<dbReference type="Gene3D" id="1.10.10.200">
    <property type="match status" value="1"/>
</dbReference>
<dbReference type="InterPro" id="IPR026564">
    <property type="entry name" value="Transcrip_reg_TACO1-like_dom3"/>
</dbReference>
<evidence type="ECO:0000259" key="3">
    <source>
        <dbReference type="Pfam" id="PF01709"/>
    </source>
</evidence>
<dbReference type="SUPFAM" id="SSF75625">
    <property type="entry name" value="YebC-like"/>
    <property type="match status" value="1"/>
</dbReference>
<organism evidence="6 7">
    <name type="scientific">Steinernema carpocapsae</name>
    <name type="common">Entomopathogenic nematode</name>
    <dbReference type="NCBI Taxonomy" id="34508"/>
    <lineage>
        <taxon>Eukaryota</taxon>
        <taxon>Metazoa</taxon>
        <taxon>Ecdysozoa</taxon>
        <taxon>Nematoda</taxon>
        <taxon>Chromadorea</taxon>
        <taxon>Rhabditida</taxon>
        <taxon>Tylenchina</taxon>
        <taxon>Panagrolaimomorpha</taxon>
        <taxon>Strongyloidoidea</taxon>
        <taxon>Steinernematidae</taxon>
        <taxon>Steinernema</taxon>
    </lineage>
</organism>
<dbReference type="InterPro" id="IPR049083">
    <property type="entry name" value="TACO1_YebC_N"/>
</dbReference>
<dbReference type="EMBL" id="AZBU02000009">
    <property type="protein sequence ID" value="TKR64287.1"/>
    <property type="molecule type" value="Genomic_DNA"/>
</dbReference>
<dbReference type="Gene3D" id="3.30.70.980">
    <property type="match status" value="2"/>
</dbReference>
<dbReference type="InterPro" id="IPR029072">
    <property type="entry name" value="YebC-like"/>
</dbReference>
<evidence type="ECO:0000313" key="5">
    <source>
        <dbReference type="EMBL" id="TKR64284.1"/>
    </source>
</evidence>
<dbReference type="InterPro" id="IPR002876">
    <property type="entry name" value="Transcrip_reg_TACO1-like"/>
</dbReference>
<evidence type="ECO:0000259" key="4">
    <source>
        <dbReference type="Pfam" id="PF20772"/>
    </source>
</evidence>
<comment type="similarity">
    <text evidence="1">Belongs to the TACO1 family.</text>
</comment>
<feature type="coiled-coil region" evidence="2">
    <location>
        <begin position="166"/>
        <end position="193"/>
    </location>
</feature>
<evidence type="ECO:0000313" key="7">
    <source>
        <dbReference type="Proteomes" id="UP000298663"/>
    </source>
</evidence>
<dbReference type="GO" id="GO:0005739">
    <property type="term" value="C:mitochondrion"/>
    <property type="evidence" value="ECO:0007669"/>
    <property type="project" value="TreeGrafter"/>
</dbReference>
<dbReference type="PANTHER" id="PTHR12532">
    <property type="entry name" value="TRANSLATIONAL ACTIVATOR OF CYTOCHROME C OXIDASE 1"/>
    <property type="match status" value="1"/>
</dbReference>
<comment type="caution">
    <text evidence="6">The sequence shown here is derived from an EMBL/GenBank/DDBJ whole genome shotgun (WGS) entry which is preliminary data.</text>
</comment>
<reference evidence="6" key="3">
    <citation type="journal article" date="2019" name="G3 (Bethesda)">
        <title>Hybrid Assembly of the Genome of the Entomopathogenic Nematode Steinernema carpocapsae Identifies the X-Chromosome.</title>
        <authorList>
            <person name="Serra L."/>
            <person name="Macchietto M."/>
            <person name="Macias-Munoz A."/>
            <person name="McGill C.J."/>
            <person name="Rodriguez I.M."/>
            <person name="Rodriguez B."/>
            <person name="Murad R."/>
            <person name="Mortazavi A."/>
        </authorList>
    </citation>
    <scope>NUCLEOTIDE SEQUENCE</scope>
    <source>
        <strain evidence="6">ALL</strain>
    </source>
</reference>
<reference evidence="6 7" key="2">
    <citation type="journal article" date="2015" name="Genome Biol.">
        <title>Comparative genomics of Steinernema reveals deeply conserved gene regulatory networks.</title>
        <authorList>
            <person name="Dillman A.R."/>
            <person name="Macchietto M."/>
            <person name="Porter C.F."/>
            <person name="Rogers A."/>
            <person name="Williams B."/>
            <person name="Antoshechkin I."/>
            <person name="Lee M.M."/>
            <person name="Goodwin Z."/>
            <person name="Lu X."/>
            <person name="Lewis E.E."/>
            <person name="Goodrich-Blair H."/>
            <person name="Stock S.P."/>
            <person name="Adams B.J."/>
            <person name="Sternberg P.W."/>
            <person name="Mortazavi A."/>
        </authorList>
    </citation>
    <scope>NUCLEOTIDE SEQUENCE [LARGE SCALE GENOMIC DNA]</scope>
    <source>
        <strain evidence="6 7">ALL</strain>
    </source>
</reference>
<gene>
    <name evidence="5" type="ORF">L596_024846</name>
    <name evidence="6" type="ORF">L596_024849</name>
</gene>
<dbReference type="InterPro" id="IPR048300">
    <property type="entry name" value="TACO1_YebC-like_2nd/3rd_dom"/>
</dbReference>